<dbReference type="Pfam" id="PF14778">
    <property type="entry name" value="ODR4-like"/>
    <property type="match status" value="1"/>
</dbReference>
<dbReference type="GO" id="GO:0016020">
    <property type="term" value="C:membrane"/>
    <property type="evidence" value="ECO:0007669"/>
    <property type="project" value="UniProtKB-SubCell"/>
</dbReference>
<gene>
    <name evidence="8" type="ORF">MKW98_001317</name>
</gene>
<protein>
    <recommendedName>
        <fullName evidence="10">Protein odr-4 homolog</fullName>
    </recommendedName>
</protein>
<dbReference type="InterPro" id="IPR029454">
    <property type="entry name" value="ODR-4-like"/>
</dbReference>
<evidence type="ECO:0000313" key="9">
    <source>
        <dbReference type="Proteomes" id="UP001202328"/>
    </source>
</evidence>
<evidence type="ECO:0000256" key="5">
    <source>
        <dbReference type="ARBA" id="ARBA00023136"/>
    </source>
</evidence>
<feature type="compositionally biased region" description="Basic and acidic residues" evidence="6">
    <location>
        <begin position="457"/>
        <end position="468"/>
    </location>
</feature>
<dbReference type="PANTHER" id="PTHR33966">
    <property type="entry name" value="PROTEIN ODR-4 HOMOLOG"/>
    <property type="match status" value="1"/>
</dbReference>
<accession>A0AAD4STH0</accession>
<name>A0AAD4STH0_9MAGN</name>
<comment type="similarity">
    <text evidence="2">Belongs to the ODR-4 family.</text>
</comment>
<dbReference type="GO" id="GO:0012505">
    <property type="term" value="C:endomembrane system"/>
    <property type="evidence" value="ECO:0007669"/>
    <property type="project" value="TreeGrafter"/>
</dbReference>
<comment type="caution">
    <text evidence="8">The sequence shown here is derived from an EMBL/GenBank/DDBJ whole genome shotgun (WGS) entry which is preliminary data.</text>
</comment>
<evidence type="ECO:0000256" key="4">
    <source>
        <dbReference type="ARBA" id="ARBA00022989"/>
    </source>
</evidence>
<evidence type="ECO:0000256" key="7">
    <source>
        <dbReference type="SAM" id="Phobius"/>
    </source>
</evidence>
<dbReference type="EMBL" id="JAJJMB010008870">
    <property type="protein sequence ID" value="KAI3920061.1"/>
    <property type="molecule type" value="Genomic_DNA"/>
</dbReference>
<evidence type="ECO:0008006" key="10">
    <source>
        <dbReference type="Google" id="ProtNLM"/>
    </source>
</evidence>
<feature type="compositionally biased region" description="Polar residues" evidence="6">
    <location>
        <begin position="82"/>
        <end position="92"/>
    </location>
</feature>
<keyword evidence="9" id="KW-1185">Reference proteome</keyword>
<keyword evidence="4 7" id="KW-1133">Transmembrane helix</keyword>
<feature type="transmembrane region" description="Helical" evidence="7">
    <location>
        <begin position="478"/>
        <end position="497"/>
    </location>
</feature>
<evidence type="ECO:0000256" key="1">
    <source>
        <dbReference type="ARBA" id="ARBA00004370"/>
    </source>
</evidence>
<evidence type="ECO:0000256" key="3">
    <source>
        <dbReference type="ARBA" id="ARBA00022692"/>
    </source>
</evidence>
<comment type="subcellular location">
    <subcellularLocation>
        <location evidence="1">Membrane</location>
    </subcellularLocation>
</comment>
<proteinExistence type="inferred from homology"/>
<feature type="region of interest" description="Disordered" evidence="6">
    <location>
        <begin position="55"/>
        <end position="92"/>
    </location>
</feature>
<dbReference type="GO" id="GO:0008104">
    <property type="term" value="P:intracellular protein localization"/>
    <property type="evidence" value="ECO:0007669"/>
    <property type="project" value="TreeGrafter"/>
</dbReference>
<keyword evidence="3 7" id="KW-0812">Transmembrane</keyword>
<sequence length="507" mass="55796">MVKTVVGEETQLKLVEDRVFQSGISAQVGIVIGKISSSIDRGFVFDLIPTPPNDGGQPACYISESKDDNSNKKKGSAKGKSQTQLDSSSPTSSLVIDSDWVAEHARQVSRMLLGGMHVVGVYVWASEISFKNSTLKLWQTVKEVAQAAASFENGLDERLLIHISYSPRRWTCRNCSVGSTMTSNSLRPCDFKMGRVLASLQTFRCMYNFDIRLPIYRENLSKANTLTNILHNGISRHAKELKSAKDIIDGNLVVQDQPCTSDGLHEVELLLPFMKDASFEACSQKEVLGVVAYQGSACSYAYLSPREPISQAVADIKADILTSLKSRLAIISDEGEEDMDSTAEAGRDSNAEISTEKSISKLDLSLLRKSCILTFPRRVLVPWVGGAFICDYLQPSETFQVLEDNLKELMSMEAPIDVSKIIEAETEATSLKIKSFWDAVISNPSTSQSASPSKKNSQKDSTQKEASREPVKSTTFNIVIPIIVLLVAMLLGFFLFVRDPKAHSRVV</sequence>
<feature type="compositionally biased region" description="Low complexity" evidence="6">
    <location>
        <begin position="444"/>
        <end position="455"/>
    </location>
</feature>
<evidence type="ECO:0000256" key="2">
    <source>
        <dbReference type="ARBA" id="ARBA00010131"/>
    </source>
</evidence>
<dbReference type="Proteomes" id="UP001202328">
    <property type="component" value="Unassembled WGS sequence"/>
</dbReference>
<dbReference type="AlphaFoldDB" id="A0AAD4STH0"/>
<reference evidence="8" key="1">
    <citation type="submission" date="2022-04" db="EMBL/GenBank/DDBJ databases">
        <title>A functionally conserved STORR gene fusion in Papaver species that diverged 16.8 million years ago.</title>
        <authorList>
            <person name="Catania T."/>
        </authorList>
    </citation>
    <scope>NUCLEOTIDE SEQUENCE</scope>
    <source>
        <strain evidence="8">S-188037</strain>
    </source>
</reference>
<evidence type="ECO:0000313" key="8">
    <source>
        <dbReference type="EMBL" id="KAI3920061.1"/>
    </source>
</evidence>
<feature type="region of interest" description="Disordered" evidence="6">
    <location>
        <begin position="444"/>
        <end position="468"/>
    </location>
</feature>
<keyword evidence="5 7" id="KW-0472">Membrane</keyword>
<organism evidence="8 9">
    <name type="scientific">Papaver atlanticum</name>
    <dbReference type="NCBI Taxonomy" id="357466"/>
    <lineage>
        <taxon>Eukaryota</taxon>
        <taxon>Viridiplantae</taxon>
        <taxon>Streptophyta</taxon>
        <taxon>Embryophyta</taxon>
        <taxon>Tracheophyta</taxon>
        <taxon>Spermatophyta</taxon>
        <taxon>Magnoliopsida</taxon>
        <taxon>Ranunculales</taxon>
        <taxon>Papaveraceae</taxon>
        <taxon>Papaveroideae</taxon>
        <taxon>Papaver</taxon>
    </lineage>
</organism>
<dbReference type="PANTHER" id="PTHR33966:SF1">
    <property type="entry name" value="PROTEIN ODR-4 HOMOLOG"/>
    <property type="match status" value="1"/>
</dbReference>
<evidence type="ECO:0000256" key="6">
    <source>
        <dbReference type="SAM" id="MobiDB-lite"/>
    </source>
</evidence>